<keyword evidence="1" id="KW-0472">Membrane</keyword>
<sequence length="191" mass="22660">MKLFFIIILAVYVITIIVDVFVTIRQKNKFIEIVYRAILVYPIIISFLSLIIFIQLMQPRIYKKDKFYGIRTSFAYITPPEYLSIKKTEKITHYKYERSEDWEGIVPVRSNVFLLQDINHKMGVSNGYNIIKGDSIKFTTKKINIQNKEYPIDIVIVYKGDRRDTVTFNRNKELPNKIDTIDTYSFFTFDP</sequence>
<evidence type="ECO:0000313" key="2">
    <source>
        <dbReference type="EMBL" id="VBB45720.1"/>
    </source>
</evidence>
<gene>
    <name evidence="2" type="ORF">TRIP_D310115</name>
</gene>
<dbReference type="EMBL" id="UPXZ01000025">
    <property type="protein sequence ID" value="VBB45720.1"/>
    <property type="molecule type" value="Genomic_DNA"/>
</dbReference>
<protein>
    <submittedName>
        <fullName evidence="2">Uncharacterized protein</fullName>
    </submittedName>
</protein>
<accession>A0A653ACD4</accession>
<reference evidence="2" key="1">
    <citation type="submission" date="2018-07" db="EMBL/GenBank/DDBJ databases">
        <authorList>
            <consortium name="Genoscope - CEA"/>
            <person name="William W."/>
        </authorList>
    </citation>
    <scope>NUCLEOTIDE SEQUENCE</scope>
    <source>
        <strain evidence="2">IK1</strain>
    </source>
</reference>
<feature type="transmembrane region" description="Helical" evidence="1">
    <location>
        <begin position="6"/>
        <end position="24"/>
    </location>
</feature>
<dbReference type="AlphaFoldDB" id="A0A653ACD4"/>
<evidence type="ECO:0000256" key="1">
    <source>
        <dbReference type="SAM" id="Phobius"/>
    </source>
</evidence>
<proteinExistence type="predicted"/>
<name>A0A653ACD4_9BACT</name>
<keyword evidence="1" id="KW-1133">Transmembrane helix</keyword>
<keyword evidence="1" id="KW-0812">Transmembrane</keyword>
<organism evidence="2">
    <name type="scientific">uncultured Paludibacter sp</name>
    <dbReference type="NCBI Taxonomy" id="497635"/>
    <lineage>
        <taxon>Bacteria</taxon>
        <taxon>Pseudomonadati</taxon>
        <taxon>Bacteroidota</taxon>
        <taxon>Bacteroidia</taxon>
        <taxon>Bacteroidales</taxon>
        <taxon>Paludibacteraceae</taxon>
        <taxon>Paludibacter</taxon>
        <taxon>environmental samples</taxon>
    </lineage>
</organism>
<feature type="transmembrane region" description="Helical" evidence="1">
    <location>
        <begin position="33"/>
        <end position="57"/>
    </location>
</feature>